<evidence type="ECO:0000313" key="2">
    <source>
        <dbReference type="EMBL" id="MBB3136029.1"/>
    </source>
</evidence>
<dbReference type="InterPro" id="IPR020843">
    <property type="entry name" value="ER"/>
</dbReference>
<dbReference type="InterPro" id="IPR036291">
    <property type="entry name" value="NAD(P)-bd_dom_sf"/>
</dbReference>
<feature type="domain" description="Enoyl reductase (ER)" evidence="1">
    <location>
        <begin position="29"/>
        <end position="322"/>
    </location>
</feature>
<dbReference type="SUPFAM" id="SSF50129">
    <property type="entry name" value="GroES-like"/>
    <property type="match status" value="1"/>
</dbReference>
<name>A0A7W5BNQ3_9HYPH</name>
<evidence type="ECO:0000313" key="3">
    <source>
        <dbReference type="Proteomes" id="UP000518315"/>
    </source>
</evidence>
<keyword evidence="3" id="KW-1185">Reference proteome</keyword>
<dbReference type="Gene3D" id="3.40.50.720">
    <property type="entry name" value="NAD(P)-binding Rossmann-like Domain"/>
    <property type="match status" value="1"/>
</dbReference>
<evidence type="ECO:0000259" key="1">
    <source>
        <dbReference type="SMART" id="SM00829"/>
    </source>
</evidence>
<dbReference type="Pfam" id="PF13602">
    <property type="entry name" value="ADH_zinc_N_2"/>
    <property type="match status" value="1"/>
</dbReference>
<dbReference type="SMART" id="SM00829">
    <property type="entry name" value="PKS_ER"/>
    <property type="match status" value="1"/>
</dbReference>
<protein>
    <submittedName>
        <fullName evidence="2">NADPH:quinone reductase-like Zn-dependent oxidoreductase</fullName>
    </submittedName>
</protein>
<dbReference type="Gene3D" id="3.90.180.10">
    <property type="entry name" value="Medium-chain alcohol dehydrogenases, catalytic domain"/>
    <property type="match status" value="1"/>
</dbReference>
<sequence>MSQLADLEHTNSTSRPIGHGRALRLHTYGSPESFSVDSVSVPDPGPGEVLVEVKAAGVNGLDWKIRDGHVRNIFRLELPATLGIEMAGVVLQTGPGVTGLVRGDRVMAALGQCGAYADHLVIDAEKLVLTPEGLSDVEAAAIPVAAMTAWHVLQVVDFDLSERRVLIHGAAGGVGSFAVQFAKAAGAIVYATASTKSLPHVRSLGADKVIDYRHQHFELLVADIDLVVDLVGGDVVDRSWAVLSPDGILVSIAAPDVASRAPQGRRGVFLSNRPDTARLAEIAQQVATGALRSTIAEVVGFYDLPSAIERNRTGHAPGKIVADFTR</sequence>
<dbReference type="SUPFAM" id="SSF51735">
    <property type="entry name" value="NAD(P)-binding Rossmann-fold domains"/>
    <property type="match status" value="1"/>
</dbReference>
<organism evidence="2 3">
    <name type="scientific">Rhizobium pisi</name>
    <dbReference type="NCBI Taxonomy" id="574561"/>
    <lineage>
        <taxon>Bacteria</taxon>
        <taxon>Pseudomonadati</taxon>
        <taxon>Pseudomonadota</taxon>
        <taxon>Alphaproteobacteria</taxon>
        <taxon>Hyphomicrobiales</taxon>
        <taxon>Rhizobiaceae</taxon>
        <taxon>Rhizobium/Agrobacterium group</taxon>
        <taxon>Rhizobium</taxon>
    </lineage>
</organism>
<dbReference type="AlphaFoldDB" id="A0A7W5BNQ3"/>
<dbReference type="InterPro" id="IPR050700">
    <property type="entry name" value="YIM1/Zinc_Alcohol_DH_Fams"/>
</dbReference>
<dbReference type="EMBL" id="JACHXH010000012">
    <property type="protein sequence ID" value="MBB3136029.1"/>
    <property type="molecule type" value="Genomic_DNA"/>
</dbReference>
<dbReference type="GO" id="GO:0016491">
    <property type="term" value="F:oxidoreductase activity"/>
    <property type="evidence" value="ECO:0007669"/>
    <property type="project" value="InterPro"/>
</dbReference>
<dbReference type="Proteomes" id="UP000518315">
    <property type="component" value="Unassembled WGS sequence"/>
</dbReference>
<accession>A0A7W5BNQ3</accession>
<dbReference type="PANTHER" id="PTHR11695">
    <property type="entry name" value="ALCOHOL DEHYDROGENASE RELATED"/>
    <property type="match status" value="1"/>
</dbReference>
<dbReference type="Pfam" id="PF08240">
    <property type="entry name" value="ADH_N"/>
    <property type="match status" value="1"/>
</dbReference>
<dbReference type="RefSeq" id="WP_205909787.1">
    <property type="nucleotide sequence ID" value="NZ_JACHXH010000012.1"/>
</dbReference>
<dbReference type="InterPro" id="IPR013154">
    <property type="entry name" value="ADH-like_N"/>
</dbReference>
<comment type="caution">
    <text evidence="2">The sequence shown here is derived from an EMBL/GenBank/DDBJ whole genome shotgun (WGS) entry which is preliminary data.</text>
</comment>
<proteinExistence type="predicted"/>
<reference evidence="2 3" key="1">
    <citation type="submission" date="2020-08" db="EMBL/GenBank/DDBJ databases">
        <title>Genomic Encyclopedia of Type Strains, Phase III (KMG-III): the genomes of soil and plant-associated and newly described type strains.</title>
        <authorList>
            <person name="Whitman W."/>
        </authorList>
    </citation>
    <scope>NUCLEOTIDE SEQUENCE [LARGE SCALE GENOMIC DNA]</scope>
    <source>
        <strain evidence="2 3">CECT 4113</strain>
    </source>
</reference>
<dbReference type="InterPro" id="IPR011032">
    <property type="entry name" value="GroES-like_sf"/>
</dbReference>
<dbReference type="CDD" id="cd05289">
    <property type="entry name" value="MDR_like_2"/>
    <property type="match status" value="1"/>
</dbReference>
<dbReference type="PANTHER" id="PTHR11695:SF294">
    <property type="entry name" value="RETICULON-4-INTERACTING PROTEIN 1, MITOCHONDRIAL"/>
    <property type="match status" value="1"/>
</dbReference>
<gene>
    <name evidence="2" type="ORF">FHS26_003776</name>
</gene>